<dbReference type="SUPFAM" id="SSF48537">
    <property type="entry name" value="Phospholipase C/P1 nuclease"/>
    <property type="match status" value="1"/>
</dbReference>
<dbReference type="Proteomes" id="UP000199477">
    <property type="component" value="Unassembled WGS sequence"/>
</dbReference>
<dbReference type="PANTHER" id="PTHR33146">
    <property type="entry name" value="ENDONUCLEASE 4"/>
    <property type="match status" value="1"/>
</dbReference>
<accession>A0A1I2G8H6</accession>
<gene>
    <name evidence="8" type="ORF">SAMN02799615_02524</name>
</gene>
<evidence type="ECO:0000256" key="3">
    <source>
        <dbReference type="ARBA" id="ARBA00022759"/>
    </source>
</evidence>
<dbReference type="GO" id="GO:0006308">
    <property type="term" value="P:DNA catabolic process"/>
    <property type="evidence" value="ECO:0007669"/>
    <property type="project" value="InterPro"/>
</dbReference>
<evidence type="ECO:0000313" key="9">
    <source>
        <dbReference type="Proteomes" id="UP000199477"/>
    </source>
</evidence>
<dbReference type="AlphaFoldDB" id="A0A1I2G8H6"/>
<organism evidence="8 9">
    <name type="scientific">Dyella marensis</name>
    <dbReference type="NCBI Taxonomy" id="500610"/>
    <lineage>
        <taxon>Bacteria</taxon>
        <taxon>Pseudomonadati</taxon>
        <taxon>Pseudomonadota</taxon>
        <taxon>Gammaproteobacteria</taxon>
        <taxon>Lysobacterales</taxon>
        <taxon>Rhodanobacteraceae</taxon>
        <taxon>Dyella</taxon>
    </lineage>
</organism>
<keyword evidence="3" id="KW-0255">Endonuclease</keyword>
<dbReference type="Pfam" id="PF02265">
    <property type="entry name" value="S1-P1_nuclease"/>
    <property type="match status" value="1"/>
</dbReference>
<dbReference type="PANTHER" id="PTHR33146:SF26">
    <property type="entry name" value="ENDONUCLEASE 4"/>
    <property type="match status" value="1"/>
</dbReference>
<dbReference type="CDD" id="cd11010">
    <property type="entry name" value="S1-P1_nuclease"/>
    <property type="match status" value="1"/>
</dbReference>
<keyword evidence="4" id="KW-0378">Hydrolase</keyword>
<reference evidence="9" key="1">
    <citation type="submission" date="2016-10" db="EMBL/GenBank/DDBJ databases">
        <authorList>
            <person name="Varghese N."/>
            <person name="Submissions S."/>
        </authorList>
    </citation>
    <scope>NUCLEOTIDE SEQUENCE [LARGE SCALE GENOMIC DNA]</scope>
    <source>
        <strain evidence="9">UNC178MFTsu3.1</strain>
    </source>
</reference>
<dbReference type="GO" id="GO:0046872">
    <property type="term" value="F:metal ion binding"/>
    <property type="evidence" value="ECO:0007669"/>
    <property type="project" value="UniProtKB-KW"/>
</dbReference>
<proteinExistence type="predicted"/>
<dbReference type="Gene3D" id="1.10.575.10">
    <property type="entry name" value="P1 Nuclease"/>
    <property type="match status" value="1"/>
</dbReference>
<dbReference type="InterPro" id="IPR003154">
    <property type="entry name" value="S1/P1nuclease"/>
</dbReference>
<evidence type="ECO:0000256" key="7">
    <source>
        <dbReference type="SAM" id="SignalP"/>
    </source>
</evidence>
<protein>
    <submittedName>
        <fullName evidence="8">S1/P1 Nuclease</fullName>
    </submittedName>
</protein>
<keyword evidence="2" id="KW-0479">Metal-binding</keyword>
<dbReference type="InterPro" id="IPR008947">
    <property type="entry name" value="PLipase_C/P1_nuclease_dom_sf"/>
</dbReference>
<evidence type="ECO:0000256" key="6">
    <source>
        <dbReference type="ARBA" id="ARBA00023180"/>
    </source>
</evidence>
<keyword evidence="9" id="KW-1185">Reference proteome</keyword>
<keyword evidence="7" id="KW-0732">Signal</keyword>
<evidence type="ECO:0000313" key="8">
    <source>
        <dbReference type="EMBL" id="SFF13459.1"/>
    </source>
</evidence>
<dbReference type="RefSeq" id="WP_026635528.1">
    <property type="nucleotide sequence ID" value="NZ_FONH01000008.1"/>
</dbReference>
<feature type="signal peptide" evidence="7">
    <location>
        <begin position="1"/>
        <end position="23"/>
    </location>
</feature>
<sequence>MSTSRRFLAGLLAALAIAPAVHAWGRQGHAIVAELAQRRLSPAAEAEVERLLAPEHTRSLADIASWADELRGDDSRADLAKATGKLHYINFRADDCVYVPPRDCADGQCVVGGLDRYVAVLADRTQPDAARLEALKFVVHFVGDVHQPLHAGYRDDKGGNTYQVQFQGKGTNLHSVWDSGLLGTHGKDWRDYAQELDARPAETMPAPIAPRDNVYAQWAEQSCAATRGIYPEGHKIDDAYVAAELPLAERQLRVAGVRLADVLNRALAK</sequence>
<feature type="chain" id="PRO_5011487009" evidence="7">
    <location>
        <begin position="24"/>
        <end position="269"/>
    </location>
</feature>
<evidence type="ECO:0000256" key="5">
    <source>
        <dbReference type="ARBA" id="ARBA00023157"/>
    </source>
</evidence>
<keyword evidence="6" id="KW-0325">Glycoprotein</keyword>
<dbReference type="GO" id="GO:0003676">
    <property type="term" value="F:nucleic acid binding"/>
    <property type="evidence" value="ECO:0007669"/>
    <property type="project" value="InterPro"/>
</dbReference>
<name>A0A1I2G8H6_9GAMM</name>
<evidence type="ECO:0000256" key="1">
    <source>
        <dbReference type="ARBA" id="ARBA00022722"/>
    </source>
</evidence>
<dbReference type="EMBL" id="FONH01000008">
    <property type="protein sequence ID" value="SFF13459.1"/>
    <property type="molecule type" value="Genomic_DNA"/>
</dbReference>
<evidence type="ECO:0000256" key="2">
    <source>
        <dbReference type="ARBA" id="ARBA00022723"/>
    </source>
</evidence>
<evidence type="ECO:0000256" key="4">
    <source>
        <dbReference type="ARBA" id="ARBA00022801"/>
    </source>
</evidence>
<keyword evidence="1" id="KW-0540">Nuclease</keyword>
<keyword evidence="5" id="KW-1015">Disulfide bond</keyword>
<dbReference type="STRING" id="500610.SAMN02799615_02524"/>
<dbReference type="GO" id="GO:0004519">
    <property type="term" value="F:endonuclease activity"/>
    <property type="evidence" value="ECO:0007669"/>
    <property type="project" value="UniProtKB-KW"/>
</dbReference>
<dbReference type="GO" id="GO:0016788">
    <property type="term" value="F:hydrolase activity, acting on ester bonds"/>
    <property type="evidence" value="ECO:0007669"/>
    <property type="project" value="InterPro"/>
</dbReference>